<dbReference type="AlphaFoldDB" id="A0A1M6T8I9"/>
<dbReference type="Proteomes" id="UP000184248">
    <property type="component" value="Unassembled WGS sequence"/>
</dbReference>
<keyword evidence="2" id="KW-1185">Reference proteome</keyword>
<gene>
    <name evidence="1" type="ORF">SAMN05192556_103246</name>
</gene>
<dbReference type="RefSeq" id="WP_064699311.1">
    <property type="nucleotide sequence ID" value="NZ_BDEO01000006.1"/>
</dbReference>
<sequence>MNIFLRIHDRLTGVLGRDCEGKAVRKGDLVEPAPHVPRKLIGPAARCQMTAVRCPNKADIDTCGESVALICINPDGVDVWVKEWGAIRKVPKSEQDARWENVERITGWKPRTAEQPSEEVA</sequence>
<evidence type="ECO:0000313" key="1">
    <source>
        <dbReference type="EMBL" id="SHK53088.1"/>
    </source>
</evidence>
<protein>
    <submittedName>
        <fullName evidence="1">Uncharacterized protein</fullName>
    </submittedName>
</protein>
<evidence type="ECO:0000313" key="2">
    <source>
        <dbReference type="Proteomes" id="UP000184248"/>
    </source>
</evidence>
<dbReference type="EMBL" id="FRAL01000003">
    <property type="protein sequence ID" value="SHK53088.1"/>
    <property type="molecule type" value="Genomic_DNA"/>
</dbReference>
<proteinExistence type="predicted"/>
<organism evidence="1 2">
    <name type="scientific">Halomonas caseinilytica</name>
    <dbReference type="NCBI Taxonomy" id="438744"/>
    <lineage>
        <taxon>Bacteria</taxon>
        <taxon>Pseudomonadati</taxon>
        <taxon>Pseudomonadota</taxon>
        <taxon>Gammaproteobacteria</taxon>
        <taxon>Oceanospirillales</taxon>
        <taxon>Halomonadaceae</taxon>
        <taxon>Halomonas</taxon>
    </lineage>
</organism>
<dbReference type="OrthoDB" id="6173664at2"/>
<name>A0A1M6T8I9_9GAMM</name>
<accession>A0A1M6T8I9</accession>
<reference evidence="2" key="1">
    <citation type="submission" date="2016-11" db="EMBL/GenBank/DDBJ databases">
        <authorList>
            <person name="Varghese N."/>
            <person name="Submissions S."/>
        </authorList>
    </citation>
    <scope>NUCLEOTIDE SEQUENCE [LARGE SCALE GENOMIC DNA]</scope>
    <source>
        <strain evidence="2">ALO Sharm</strain>
    </source>
</reference>